<gene>
    <name evidence="2" type="ORF">B0H66DRAFT_558891</name>
</gene>
<name>A0AAE0I5V5_9PEZI</name>
<dbReference type="PANTHER" id="PTHR12069">
    <property type="entry name" value="DNA-DIRECTED RNA POLYMERASES III 80 KDA POLYPEPTIDE RNA POLYMERASE III SUBUNIT 5"/>
    <property type="match status" value="1"/>
</dbReference>
<dbReference type="GO" id="GO:0005666">
    <property type="term" value="C:RNA polymerase III complex"/>
    <property type="evidence" value="ECO:0007669"/>
    <property type="project" value="TreeGrafter"/>
</dbReference>
<dbReference type="EMBL" id="JAUEDM010000004">
    <property type="protein sequence ID" value="KAK3319164.1"/>
    <property type="molecule type" value="Genomic_DNA"/>
</dbReference>
<dbReference type="InterPro" id="IPR006886">
    <property type="entry name" value="RNA_pol_III_Rpc5"/>
</dbReference>
<reference evidence="2" key="1">
    <citation type="journal article" date="2023" name="Mol. Phylogenet. Evol.">
        <title>Genome-scale phylogeny and comparative genomics of the fungal order Sordariales.</title>
        <authorList>
            <person name="Hensen N."/>
            <person name="Bonometti L."/>
            <person name="Westerberg I."/>
            <person name="Brannstrom I.O."/>
            <person name="Guillou S."/>
            <person name="Cros-Aarteil S."/>
            <person name="Calhoun S."/>
            <person name="Haridas S."/>
            <person name="Kuo A."/>
            <person name="Mondo S."/>
            <person name="Pangilinan J."/>
            <person name="Riley R."/>
            <person name="LaButti K."/>
            <person name="Andreopoulos B."/>
            <person name="Lipzen A."/>
            <person name="Chen C."/>
            <person name="Yan M."/>
            <person name="Daum C."/>
            <person name="Ng V."/>
            <person name="Clum A."/>
            <person name="Steindorff A."/>
            <person name="Ohm R.A."/>
            <person name="Martin F."/>
            <person name="Silar P."/>
            <person name="Natvig D.O."/>
            <person name="Lalanne C."/>
            <person name="Gautier V."/>
            <person name="Ament-Velasquez S.L."/>
            <person name="Kruys A."/>
            <person name="Hutchinson M.I."/>
            <person name="Powell A.J."/>
            <person name="Barry K."/>
            <person name="Miller A.N."/>
            <person name="Grigoriev I.V."/>
            <person name="Debuchy R."/>
            <person name="Gladieux P."/>
            <person name="Hiltunen Thoren M."/>
            <person name="Johannesson H."/>
        </authorList>
    </citation>
    <scope>NUCLEOTIDE SEQUENCE</scope>
    <source>
        <strain evidence="2">CBS 118394</strain>
    </source>
</reference>
<feature type="region of interest" description="Disordered" evidence="1">
    <location>
        <begin position="300"/>
        <end position="335"/>
    </location>
</feature>
<reference evidence="2" key="2">
    <citation type="submission" date="2023-06" db="EMBL/GenBank/DDBJ databases">
        <authorList>
            <consortium name="Lawrence Berkeley National Laboratory"/>
            <person name="Haridas S."/>
            <person name="Hensen N."/>
            <person name="Bonometti L."/>
            <person name="Westerberg I."/>
            <person name="Brannstrom I.O."/>
            <person name="Guillou S."/>
            <person name="Cros-Aarteil S."/>
            <person name="Calhoun S."/>
            <person name="Kuo A."/>
            <person name="Mondo S."/>
            <person name="Pangilinan J."/>
            <person name="Riley R."/>
            <person name="Labutti K."/>
            <person name="Andreopoulos B."/>
            <person name="Lipzen A."/>
            <person name="Chen C."/>
            <person name="Yanf M."/>
            <person name="Daum C."/>
            <person name="Ng V."/>
            <person name="Clum A."/>
            <person name="Steindorff A."/>
            <person name="Ohm R."/>
            <person name="Martin F."/>
            <person name="Silar P."/>
            <person name="Natvig D."/>
            <person name="Lalanne C."/>
            <person name="Gautier V."/>
            <person name="Ament-Velasquez S.L."/>
            <person name="Kruys A."/>
            <person name="Hutchinson M.I."/>
            <person name="Powell A.J."/>
            <person name="Barry K."/>
            <person name="Miller A.N."/>
            <person name="Grigoriev I.V."/>
            <person name="Debuchy R."/>
            <person name="Gladieux P."/>
            <person name="Thoren M.H."/>
            <person name="Johannesson H."/>
        </authorList>
    </citation>
    <scope>NUCLEOTIDE SEQUENCE</scope>
    <source>
        <strain evidence="2">CBS 118394</strain>
    </source>
</reference>
<feature type="compositionally biased region" description="Gly residues" evidence="1">
    <location>
        <begin position="220"/>
        <end position="229"/>
    </location>
</feature>
<dbReference type="Pfam" id="PF04801">
    <property type="entry name" value="RPC5"/>
    <property type="match status" value="2"/>
</dbReference>
<evidence type="ECO:0000313" key="2">
    <source>
        <dbReference type="EMBL" id="KAK3319164.1"/>
    </source>
</evidence>
<feature type="region of interest" description="Disordered" evidence="1">
    <location>
        <begin position="383"/>
        <end position="448"/>
    </location>
</feature>
<organism evidence="2 3">
    <name type="scientific">Apodospora peruviana</name>
    <dbReference type="NCBI Taxonomy" id="516989"/>
    <lineage>
        <taxon>Eukaryota</taxon>
        <taxon>Fungi</taxon>
        <taxon>Dikarya</taxon>
        <taxon>Ascomycota</taxon>
        <taxon>Pezizomycotina</taxon>
        <taxon>Sordariomycetes</taxon>
        <taxon>Sordariomycetidae</taxon>
        <taxon>Sordariales</taxon>
        <taxon>Lasiosphaeriaceae</taxon>
        <taxon>Apodospora</taxon>
    </lineage>
</organism>
<dbReference type="AlphaFoldDB" id="A0AAE0I5V5"/>
<dbReference type="Proteomes" id="UP001283341">
    <property type="component" value="Unassembled WGS sequence"/>
</dbReference>
<proteinExistence type="predicted"/>
<evidence type="ECO:0000256" key="1">
    <source>
        <dbReference type="SAM" id="MobiDB-lite"/>
    </source>
</evidence>
<accession>A0AAE0I5V5</accession>
<keyword evidence="3" id="KW-1185">Reference proteome</keyword>
<dbReference type="GO" id="GO:0042797">
    <property type="term" value="P:tRNA transcription by RNA polymerase III"/>
    <property type="evidence" value="ECO:0007669"/>
    <property type="project" value="TreeGrafter"/>
</dbReference>
<feature type="region of interest" description="Disordered" evidence="1">
    <location>
        <begin position="1"/>
        <end position="28"/>
    </location>
</feature>
<feature type="compositionally biased region" description="Basic and acidic residues" evidence="1">
    <location>
        <begin position="300"/>
        <end position="330"/>
    </location>
</feature>
<feature type="region of interest" description="Disordered" evidence="1">
    <location>
        <begin position="210"/>
        <end position="234"/>
    </location>
</feature>
<feature type="region of interest" description="Disordered" evidence="1">
    <location>
        <begin position="121"/>
        <end position="145"/>
    </location>
</feature>
<protein>
    <submittedName>
        <fullName evidence="2">Sin-like protein conserved region-domain-containing protein</fullName>
    </submittedName>
</protein>
<comment type="caution">
    <text evidence="2">The sequence shown here is derived from an EMBL/GenBank/DDBJ whole genome shotgun (WGS) entry which is preliminary data.</text>
</comment>
<sequence>MPGLQSTPAERDPTNAKGPSKADNDDDDPIVATYRVFVKPALPRHRKIVALQYVNNTGADPERLLDPKVLELRLKPTAGMVEVDIPIDTSVAYDKSKGIIMGTALQKSTETKKGGSLGLAGGFGLGAAPPPRTGGRRGAGDDENVPLTWGEAVRQEKVLRKETLGGVRSAAEEYTRHMVGVFKGKNIHLTPVSSVVQLRPVHHHLDAAAEQERLARPTPGGAGGPGGAGAADKSAGRAIHMTLKAAMDDDGVSTETMADRLRAVQAEPWRRMEWVNDDSHDAWALYDECLFLRPDPSRIADQSHQKESAGKGKGKENADTTDAESKEDKNAICGDPELVSMVPTLRADWSEDQLLRAFSGIGPDDKKPGEEAIAPTQSQLALAAKMAAGKDKGKSKAPAVAVKPEPGLSSSTTGPSASPKRRPGRPAAATRSTRAKAGGGPSDAMKID</sequence>
<evidence type="ECO:0000313" key="3">
    <source>
        <dbReference type="Proteomes" id="UP001283341"/>
    </source>
</evidence>
<dbReference type="PANTHER" id="PTHR12069:SF0">
    <property type="entry name" value="DNA-DIRECTED RNA POLYMERASE III SUBUNIT RPC5"/>
    <property type="match status" value="1"/>
</dbReference>